<dbReference type="KEGG" id="pif:PITG_06851"/>
<proteinExistence type="predicted"/>
<accession>D0N6L7</accession>
<dbReference type="RefSeq" id="XP_002904834.1">
    <property type="nucleotide sequence ID" value="XM_002904788.1"/>
</dbReference>
<dbReference type="Proteomes" id="UP000006643">
    <property type="component" value="Unassembled WGS sequence"/>
</dbReference>
<keyword evidence="3" id="KW-1185">Reference proteome</keyword>
<sequence>MKVTSEKGADVSAGYTKPRLAQLENMLQELRRCEERKRQQGVESASVAAKQKLLYDQLLQTKDELAATQASKAKLCEEIGTLKQTKDHQAKQLSKYKLDLQAARESHAAMTKKMGELETSTWTIKQQYIRSLASRIKTSALVLQQLNAKNGTTFSAHISETSSEREQDKPNKRKRIMEDNEKQLEAVGGDKVLPKQAGIPANIESGSRQQQSHNVVVEQVTAAKIKLGVAVTDHHESLSSDETREQNGDHAEAERQITELQSQLATLESKYSALKGAVIAMVEKRG</sequence>
<dbReference type="InParanoid" id="D0N6L7"/>
<gene>
    <name evidence="2" type="ORF">PITG_06851</name>
</gene>
<evidence type="ECO:0000313" key="2">
    <source>
        <dbReference type="EMBL" id="EEY53216.1"/>
    </source>
</evidence>
<evidence type="ECO:0000256" key="1">
    <source>
        <dbReference type="SAM" id="MobiDB-lite"/>
    </source>
</evidence>
<dbReference type="OrthoDB" id="126716at2759"/>
<evidence type="ECO:0000313" key="3">
    <source>
        <dbReference type="Proteomes" id="UP000006643"/>
    </source>
</evidence>
<dbReference type="OMA" id="RIMEDNE"/>
<organism evidence="2 3">
    <name type="scientific">Phytophthora infestans (strain T30-4)</name>
    <name type="common">Potato late blight agent</name>
    <dbReference type="NCBI Taxonomy" id="403677"/>
    <lineage>
        <taxon>Eukaryota</taxon>
        <taxon>Sar</taxon>
        <taxon>Stramenopiles</taxon>
        <taxon>Oomycota</taxon>
        <taxon>Peronosporomycetes</taxon>
        <taxon>Peronosporales</taxon>
        <taxon>Peronosporaceae</taxon>
        <taxon>Phytophthora</taxon>
    </lineage>
</organism>
<feature type="region of interest" description="Disordered" evidence="1">
    <location>
        <begin position="232"/>
        <end position="254"/>
    </location>
</feature>
<dbReference type="VEuPathDB" id="FungiDB:PITG_06851"/>
<dbReference type="EMBL" id="DS028127">
    <property type="protein sequence ID" value="EEY53216.1"/>
    <property type="molecule type" value="Genomic_DNA"/>
</dbReference>
<dbReference type="GeneID" id="9463426"/>
<protein>
    <submittedName>
        <fullName evidence="2">Uncharacterized protein</fullName>
    </submittedName>
</protein>
<feature type="compositionally biased region" description="Basic and acidic residues" evidence="1">
    <location>
        <begin position="162"/>
        <end position="184"/>
    </location>
</feature>
<reference evidence="3" key="1">
    <citation type="journal article" date="2009" name="Nature">
        <title>Genome sequence and analysis of the Irish potato famine pathogen Phytophthora infestans.</title>
        <authorList>
            <consortium name="The Broad Institute Genome Sequencing Platform"/>
            <person name="Haas B.J."/>
            <person name="Kamoun S."/>
            <person name="Zody M.C."/>
            <person name="Jiang R.H."/>
            <person name="Handsaker R.E."/>
            <person name="Cano L.M."/>
            <person name="Grabherr M."/>
            <person name="Kodira C.D."/>
            <person name="Raffaele S."/>
            <person name="Torto-Alalibo T."/>
            <person name="Bozkurt T.O."/>
            <person name="Ah-Fong A.M."/>
            <person name="Alvarado L."/>
            <person name="Anderson V.L."/>
            <person name="Armstrong M.R."/>
            <person name="Avrova A."/>
            <person name="Baxter L."/>
            <person name="Beynon J."/>
            <person name="Boevink P.C."/>
            <person name="Bollmann S.R."/>
            <person name="Bos J.I."/>
            <person name="Bulone V."/>
            <person name="Cai G."/>
            <person name="Cakir C."/>
            <person name="Carrington J.C."/>
            <person name="Chawner M."/>
            <person name="Conti L."/>
            <person name="Costanzo S."/>
            <person name="Ewan R."/>
            <person name="Fahlgren N."/>
            <person name="Fischbach M.A."/>
            <person name="Fugelstad J."/>
            <person name="Gilroy E.M."/>
            <person name="Gnerre S."/>
            <person name="Green P.J."/>
            <person name="Grenville-Briggs L.J."/>
            <person name="Griffith J."/>
            <person name="Grunwald N.J."/>
            <person name="Horn K."/>
            <person name="Horner N.R."/>
            <person name="Hu C.H."/>
            <person name="Huitema E."/>
            <person name="Jeong D.H."/>
            <person name="Jones A.M."/>
            <person name="Jones J.D."/>
            <person name="Jones R.W."/>
            <person name="Karlsson E.K."/>
            <person name="Kunjeti S.G."/>
            <person name="Lamour K."/>
            <person name="Liu Z."/>
            <person name="Ma L."/>
            <person name="Maclean D."/>
            <person name="Chibucos M.C."/>
            <person name="McDonald H."/>
            <person name="McWalters J."/>
            <person name="Meijer H.J."/>
            <person name="Morgan W."/>
            <person name="Morris P.F."/>
            <person name="Munro C.A."/>
            <person name="O'Neill K."/>
            <person name="Ospina-Giraldo M."/>
            <person name="Pinzon A."/>
            <person name="Pritchard L."/>
            <person name="Ramsahoye B."/>
            <person name="Ren Q."/>
            <person name="Restrepo S."/>
            <person name="Roy S."/>
            <person name="Sadanandom A."/>
            <person name="Savidor A."/>
            <person name="Schornack S."/>
            <person name="Schwartz D.C."/>
            <person name="Schumann U.D."/>
            <person name="Schwessinger B."/>
            <person name="Seyer L."/>
            <person name="Sharpe T."/>
            <person name="Silvar C."/>
            <person name="Song J."/>
            <person name="Studholme D.J."/>
            <person name="Sykes S."/>
            <person name="Thines M."/>
            <person name="van de Vondervoort P.J."/>
            <person name="Phuntumart V."/>
            <person name="Wawra S."/>
            <person name="Weide R."/>
            <person name="Win J."/>
            <person name="Young C."/>
            <person name="Zhou S."/>
            <person name="Fry W."/>
            <person name="Meyers B.C."/>
            <person name="van West P."/>
            <person name="Ristaino J."/>
            <person name="Govers F."/>
            <person name="Birch P.R."/>
            <person name="Whisson S.C."/>
            <person name="Judelson H.S."/>
            <person name="Nusbaum C."/>
        </authorList>
    </citation>
    <scope>NUCLEOTIDE SEQUENCE [LARGE SCALE GENOMIC DNA]</scope>
    <source>
        <strain evidence="3">T30-4</strain>
    </source>
</reference>
<dbReference type="AlphaFoldDB" id="D0N6L7"/>
<feature type="region of interest" description="Disordered" evidence="1">
    <location>
        <begin position="154"/>
        <end position="186"/>
    </location>
</feature>
<dbReference type="HOGENOM" id="CLU_062949_0_0_1"/>
<name>D0N6L7_PHYIT</name>
<dbReference type="eggNOG" id="ENOG502S6AR">
    <property type="taxonomic scope" value="Eukaryota"/>
</dbReference>